<evidence type="ECO:0000259" key="5">
    <source>
        <dbReference type="Pfam" id="PF00370"/>
    </source>
</evidence>
<dbReference type="InterPro" id="IPR000577">
    <property type="entry name" value="Carb_kinase_FGGY"/>
</dbReference>
<dbReference type="PIRSF" id="PIRSF000538">
    <property type="entry name" value="GlpK"/>
    <property type="match status" value="1"/>
</dbReference>
<evidence type="ECO:0000313" key="8">
    <source>
        <dbReference type="Proteomes" id="UP001206128"/>
    </source>
</evidence>
<evidence type="ECO:0000256" key="4">
    <source>
        <dbReference type="ARBA" id="ARBA00022777"/>
    </source>
</evidence>
<dbReference type="Pfam" id="PF02782">
    <property type="entry name" value="FGGY_C"/>
    <property type="match status" value="1"/>
</dbReference>
<accession>A0AAE3GA67</accession>
<dbReference type="Proteomes" id="UP001206128">
    <property type="component" value="Unassembled WGS sequence"/>
</dbReference>
<dbReference type="InterPro" id="IPR043129">
    <property type="entry name" value="ATPase_NBD"/>
</dbReference>
<evidence type="ECO:0000256" key="2">
    <source>
        <dbReference type="ARBA" id="ARBA00022629"/>
    </source>
</evidence>
<keyword evidence="2" id="KW-0859">Xylose metabolism</keyword>
<sequence>MYVGVDVGTSVTKAVAFAESGEQLDCEVVDTRLSHPSPGLVEQDTDEVVDSVGAVIRGLLDRVREPVELLALTGQGDGLWLVDDQGRPVRPAVSWMDGRAAGTIREWTDSGVADAVFQANGNTLFPGCAAALLAHLDAHEPAALDRATTAAYCKDVVFQRLTGVRATDASDASLPFGDPAGGYSEAVLKATGLTHRADLLAPVRTPLPVGELHAAGAAATGLPVGTPVTSGPFDLPACARGAGVVHPGDGMLIIGTTLACQVASSTVDTSGAPAGMNLATGTPGRFLRAMPAMVGTASVDWVLRLTKSTVDDLPRLLAAAPPGARGVSVLPYFAPSGERAPFVDPFARGQFSGLTLQHDAADVVRAVCEGIAYAARHCLEAAGLSGALAVSGGGARSDAWLRVFADVLRRPLHIAQGTQVGARGAVVAGLAALGRPVDEAGWTGSARVVEPGAAADHYERGYQRYLDQLAAARPLWGAA</sequence>
<dbReference type="GO" id="GO:0016301">
    <property type="term" value="F:kinase activity"/>
    <property type="evidence" value="ECO:0007669"/>
    <property type="project" value="UniProtKB-KW"/>
</dbReference>
<dbReference type="InterPro" id="IPR018485">
    <property type="entry name" value="FGGY_C"/>
</dbReference>
<dbReference type="Pfam" id="PF00370">
    <property type="entry name" value="FGGY_N"/>
    <property type="match status" value="1"/>
</dbReference>
<dbReference type="InterPro" id="IPR050406">
    <property type="entry name" value="FGGY_Carb_Kinase"/>
</dbReference>
<protein>
    <submittedName>
        <fullName evidence="7">Xylulokinase</fullName>
    </submittedName>
</protein>
<dbReference type="PANTHER" id="PTHR43095:SF5">
    <property type="entry name" value="XYLULOSE KINASE"/>
    <property type="match status" value="1"/>
</dbReference>
<dbReference type="PANTHER" id="PTHR43095">
    <property type="entry name" value="SUGAR KINASE"/>
    <property type="match status" value="1"/>
</dbReference>
<evidence type="ECO:0000256" key="3">
    <source>
        <dbReference type="ARBA" id="ARBA00022679"/>
    </source>
</evidence>
<name>A0AAE3GA67_9PSEU</name>
<feature type="domain" description="Carbohydrate kinase FGGY C-terminal" evidence="6">
    <location>
        <begin position="282"/>
        <end position="432"/>
    </location>
</feature>
<proteinExistence type="inferred from homology"/>
<keyword evidence="2" id="KW-0119">Carbohydrate metabolism</keyword>
<dbReference type="SUPFAM" id="SSF53067">
    <property type="entry name" value="Actin-like ATPase domain"/>
    <property type="match status" value="2"/>
</dbReference>
<comment type="caution">
    <text evidence="7">The sequence shown here is derived from an EMBL/GenBank/DDBJ whole genome shotgun (WGS) entry which is preliminary data.</text>
</comment>
<evidence type="ECO:0000256" key="1">
    <source>
        <dbReference type="ARBA" id="ARBA00009156"/>
    </source>
</evidence>
<evidence type="ECO:0000313" key="7">
    <source>
        <dbReference type="EMBL" id="MCP2164521.1"/>
    </source>
</evidence>
<dbReference type="AlphaFoldDB" id="A0AAE3GA67"/>
<evidence type="ECO:0000259" key="6">
    <source>
        <dbReference type="Pfam" id="PF02782"/>
    </source>
</evidence>
<dbReference type="Gene3D" id="3.30.420.40">
    <property type="match status" value="2"/>
</dbReference>
<reference evidence="7" key="1">
    <citation type="submission" date="2022-06" db="EMBL/GenBank/DDBJ databases">
        <title>Genomic Encyclopedia of Archaeal and Bacterial Type Strains, Phase II (KMG-II): from individual species to whole genera.</title>
        <authorList>
            <person name="Goeker M."/>
        </authorList>
    </citation>
    <scope>NUCLEOTIDE SEQUENCE</scope>
    <source>
        <strain evidence="7">DSM 43935</strain>
    </source>
</reference>
<feature type="domain" description="Carbohydrate kinase FGGY N-terminal" evidence="5">
    <location>
        <begin position="1"/>
        <end position="235"/>
    </location>
</feature>
<keyword evidence="3" id="KW-0808">Transferase</keyword>
<comment type="similarity">
    <text evidence="1">Belongs to the FGGY kinase family.</text>
</comment>
<dbReference type="InterPro" id="IPR018484">
    <property type="entry name" value="FGGY_N"/>
</dbReference>
<dbReference type="EMBL" id="JAMTCK010000003">
    <property type="protein sequence ID" value="MCP2164521.1"/>
    <property type="molecule type" value="Genomic_DNA"/>
</dbReference>
<gene>
    <name evidence="7" type="ORF">LX83_001361</name>
</gene>
<keyword evidence="8" id="KW-1185">Reference proteome</keyword>
<organism evidence="7 8">
    <name type="scientific">Goodfellowiella coeruleoviolacea</name>
    <dbReference type="NCBI Taxonomy" id="334858"/>
    <lineage>
        <taxon>Bacteria</taxon>
        <taxon>Bacillati</taxon>
        <taxon>Actinomycetota</taxon>
        <taxon>Actinomycetes</taxon>
        <taxon>Pseudonocardiales</taxon>
        <taxon>Pseudonocardiaceae</taxon>
        <taxon>Goodfellowiella</taxon>
    </lineage>
</organism>
<keyword evidence="4" id="KW-0418">Kinase</keyword>
<dbReference type="GO" id="GO:0042732">
    <property type="term" value="P:D-xylose metabolic process"/>
    <property type="evidence" value="ECO:0007669"/>
    <property type="project" value="UniProtKB-KW"/>
</dbReference>